<protein>
    <submittedName>
        <fullName evidence="3">Cupin domain-containing protein</fullName>
    </submittedName>
</protein>
<dbReference type="InterPro" id="IPR013096">
    <property type="entry name" value="Cupin_2"/>
</dbReference>
<name>A0A7D5HPL3_9PSED</name>
<keyword evidence="4" id="KW-1185">Reference proteome</keyword>
<evidence type="ECO:0000313" key="3">
    <source>
        <dbReference type="EMBL" id="QKZ05408.1"/>
    </source>
</evidence>
<dbReference type="KEGG" id="pez:HWQ56_17040"/>
<dbReference type="SUPFAM" id="SSF51182">
    <property type="entry name" value="RmlC-like cupins"/>
    <property type="match status" value="1"/>
</dbReference>
<evidence type="ECO:0000259" key="2">
    <source>
        <dbReference type="Pfam" id="PF07883"/>
    </source>
</evidence>
<evidence type="ECO:0000313" key="4">
    <source>
        <dbReference type="Proteomes" id="UP000509568"/>
    </source>
</evidence>
<keyword evidence="1" id="KW-0732">Signal</keyword>
<dbReference type="InterPro" id="IPR011051">
    <property type="entry name" value="RmlC_Cupin_sf"/>
</dbReference>
<dbReference type="Pfam" id="PF07883">
    <property type="entry name" value="Cupin_2"/>
    <property type="match status" value="1"/>
</dbReference>
<feature type="domain" description="Cupin type-2" evidence="2">
    <location>
        <begin position="56"/>
        <end position="115"/>
    </location>
</feature>
<feature type="chain" id="PRO_5028856577" evidence="1">
    <location>
        <begin position="21"/>
        <end position="136"/>
    </location>
</feature>
<dbReference type="AlphaFoldDB" id="A0A7D5HPL3"/>
<dbReference type="RefSeq" id="WP_176571252.1">
    <property type="nucleotide sequence ID" value="NZ_CP056030.1"/>
</dbReference>
<accession>A0A7D5HPL3</accession>
<reference evidence="3 4" key="1">
    <citation type="submission" date="2020-06" db="EMBL/GenBank/DDBJ databases">
        <title>Pseudomonas eucalypticola sp. nov., an endophyte of Eucalyptus dunnii leaves with biocontrol ability of eucalyptus leaf blight.</title>
        <authorList>
            <person name="Liu Y."/>
            <person name="Song Z."/>
            <person name="Zeng H."/>
            <person name="Lu M."/>
            <person name="Wang X."/>
            <person name="Lian X."/>
            <person name="Zhang Q."/>
        </authorList>
    </citation>
    <scope>NUCLEOTIDE SEQUENCE [LARGE SCALE GENOMIC DNA]</scope>
    <source>
        <strain evidence="3 4">NP-1</strain>
    </source>
</reference>
<dbReference type="Proteomes" id="UP000509568">
    <property type="component" value="Chromosome"/>
</dbReference>
<gene>
    <name evidence="3" type="ORF">HWQ56_17040</name>
</gene>
<sequence>MMVGFNGKACAMLATLVALAGCTSTPPAAKPAAGSRTVLQHVVYPAGYEVNVIRIILPANTNSPHHTHPDLESGYVARGSVTIAIDGQPEHVLHAGDTFETPAGAPHIVKNGPQETEIVSTYITELGKPLTQVLPQ</sequence>
<dbReference type="Gene3D" id="2.60.120.10">
    <property type="entry name" value="Jelly Rolls"/>
    <property type="match status" value="1"/>
</dbReference>
<dbReference type="PANTHER" id="PTHR38599">
    <property type="entry name" value="CUPIN DOMAIN PROTEIN (AFU_ORTHOLOGUE AFUA_3G13620)"/>
    <property type="match status" value="1"/>
</dbReference>
<dbReference type="EMBL" id="CP056030">
    <property type="protein sequence ID" value="QKZ05408.1"/>
    <property type="molecule type" value="Genomic_DNA"/>
</dbReference>
<evidence type="ECO:0000256" key="1">
    <source>
        <dbReference type="SAM" id="SignalP"/>
    </source>
</evidence>
<dbReference type="InterPro" id="IPR014710">
    <property type="entry name" value="RmlC-like_jellyroll"/>
</dbReference>
<organism evidence="3 4">
    <name type="scientific">Pseudomonas eucalypticola</name>
    <dbReference type="NCBI Taxonomy" id="2599595"/>
    <lineage>
        <taxon>Bacteria</taxon>
        <taxon>Pseudomonadati</taxon>
        <taxon>Pseudomonadota</taxon>
        <taxon>Gammaproteobacteria</taxon>
        <taxon>Pseudomonadales</taxon>
        <taxon>Pseudomonadaceae</taxon>
        <taxon>Pseudomonas</taxon>
    </lineage>
</organism>
<proteinExistence type="predicted"/>
<dbReference type="PANTHER" id="PTHR38599:SF1">
    <property type="entry name" value="CUPIN DOMAIN PROTEIN (AFU_ORTHOLOGUE AFUA_3G13620)"/>
    <property type="match status" value="1"/>
</dbReference>
<feature type="signal peptide" evidence="1">
    <location>
        <begin position="1"/>
        <end position="20"/>
    </location>
</feature>